<comment type="similarity">
    <text evidence="8">Belongs to the CDP-alcohol phosphatidyltransferase class-I family.</text>
</comment>
<proteinExistence type="inferred from homology"/>
<gene>
    <name evidence="10" type="ORF">THAPSDRAFT_261271</name>
</gene>
<dbReference type="AlphaFoldDB" id="B8BTT1"/>
<dbReference type="HOGENOM" id="CLU_907598_0_0_1"/>
<dbReference type="OMA" id="MTEAYFI"/>
<evidence type="ECO:0000256" key="6">
    <source>
        <dbReference type="ARBA" id="ARBA00023136"/>
    </source>
</evidence>
<dbReference type="PANTHER" id="PTHR15362">
    <property type="entry name" value="PHOSPHATIDYLINOSITOL SYNTHASE"/>
    <property type="match status" value="1"/>
</dbReference>
<protein>
    <recommendedName>
        <fullName evidence="12">CDP-diacylglycerol--inositol 3-phosphatidyltransferase</fullName>
    </recommendedName>
</protein>
<evidence type="ECO:0000313" key="10">
    <source>
        <dbReference type="EMBL" id="EED95151.1"/>
    </source>
</evidence>
<dbReference type="PANTHER" id="PTHR15362:SF13">
    <property type="entry name" value="SI:CH1073-145M9.1"/>
    <property type="match status" value="1"/>
</dbReference>
<evidence type="ECO:0000256" key="4">
    <source>
        <dbReference type="ARBA" id="ARBA00022989"/>
    </source>
</evidence>
<dbReference type="InterPro" id="IPR048254">
    <property type="entry name" value="CDP_ALCOHOL_P_TRANSF_CS"/>
</dbReference>
<reference evidence="10 11" key="2">
    <citation type="journal article" date="2008" name="Nature">
        <title>The Phaeodactylum genome reveals the evolutionary history of diatom genomes.</title>
        <authorList>
            <person name="Bowler C."/>
            <person name="Allen A.E."/>
            <person name="Badger J.H."/>
            <person name="Grimwood J."/>
            <person name="Jabbari K."/>
            <person name="Kuo A."/>
            <person name="Maheswari U."/>
            <person name="Martens C."/>
            <person name="Maumus F."/>
            <person name="Otillar R.P."/>
            <person name="Rayko E."/>
            <person name="Salamov A."/>
            <person name="Vandepoele K."/>
            <person name="Beszteri B."/>
            <person name="Gruber A."/>
            <person name="Heijde M."/>
            <person name="Katinka M."/>
            <person name="Mock T."/>
            <person name="Valentin K."/>
            <person name="Verret F."/>
            <person name="Berges J.A."/>
            <person name="Brownlee C."/>
            <person name="Cadoret J.P."/>
            <person name="Chiovitti A."/>
            <person name="Choi C.J."/>
            <person name="Coesel S."/>
            <person name="De Martino A."/>
            <person name="Detter J.C."/>
            <person name="Durkin C."/>
            <person name="Falciatore A."/>
            <person name="Fournet J."/>
            <person name="Haruta M."/>
            <person name="Huysman M.J."/>
            <person name="Jenkins B.D."/>
            <person name="Jiroutova K."/>
            <person name="Jorgensen R.E."/>
            <person name="Joubert Y."/>
            <person name="Kaplan A."/>
            <person name="Kroger N."/>
            <person name="Kroth P.G."/>
            <person name="La Roche J."/>
            <person name="Lindquist E."/>
            <person name="Lommer M."/>
            <person name="Martin-Jezequel V."/>
            <person name="Lopez P.J."/>
            <person name="Lucas S."/>
            <person name="Mangogna M."/>
            <person name="McGinnis K."/>
            <person name="Medlin L.K."/>
            <person name="Montsant A."/>
            <person name="Oudot-Le Secq M.P."/>
            <person name="Napoli C."/>
            <person name="Obornik M."/>
            <person name="Parker M.S."/>
            <person name="Petit J.L."/>
            <person name="Porcel B.M."/>
            <person name="Poulsen N."/>
            <person name="Robison M."/>
            <person name="Rychlewski L."/>
            <person name="Rynearson T.A."/>
            <person name="Schmutz J."/>
            <person name="Shapiro H."/>
            <person name="Siaut M."/>
            <person name="Stanley M."/>
            <person name="Sussman M.R."/>
            <person name="Taylor A.R."/>
            <person name="Vardi A."/>
            <person name="von Dassow P."/>
            <person name="Vyverman W."/>
            <person name="Willis A."/>
            <person name="Wyrwicz L.S."/>
            <person name="Rokhsar D.S."/>
            <person name="Weissenbach J."/>
            <person name="Armbrust E.V."/>
            <person name="Green B.R."/>
            <person name="Van de Peer Y."/>
            <person name="Grigoriev I.V."/>
        </authorList>
    </citation>
    <scope>NUCLEOTIDE SEQUENCE [LARGE SCALE GENOMIC DNA]</scope>
    <source>
        <strain evidence="10 11">CCMP1335</strain>
    </source>
</reference>
<dbReference type="Pfam" id="PF01066">
    <property type="entry name" value="CDP-OH_P_transf"/>
    <property type="match status" value="1"/>
</dbReference>
<reference evidence="10 11" key="1">
    <citation type="journal article" date="2004" name="Science">
        <title>The genome of the diatom Thalassiosira pseudonana: ecology, evolution, and metabolism.</title>
        <authorList>
            <person name="Armbrust E.V."/>
            <person name="Berges J.A."/>
            <person name="Bowler C."/>
            <person name="Green B.R."/>
            <person name="Martinez D."/>
            <person name="Putnam N.H."/>
            <person name="Zhou S."/>
            <person name="Allen A.E."/>
            <person name="Apt K.E."/>
            <person name="Bechner M."/>
            <person name="Brzezinski M.A."/>
            <person name="Chaal B.K."/>
            <person name="Chiovitti A."/>
            <person name="Davis A.K."/>
            <person name="Demarest M.S."/>
            <person name="Detter J.C."/>
            <person name="Glavina T."/>
            <person name="Goodstein D."/>
            <person name="Hadi M.Z."/>
            <person name="Hellsten U."/>
            <person name="Hildebrand M."/>
            <person name="Jenkins B.D."/>
            <person name="Jurka J."/>
            <person name="Kapitonov V.V."/>
            <person name="Kroger N."/>
            <person name="Lau W.W."/>
            <person name="Lane T.W."/>
            <person name="Larimer F.W."/>
            <person name="Lippmeier J.C."/>
            <person name="Lucas S."/>
            <person name="Medina M."/>
            <person name="Montsant A."/>
            <person name="Obornik M."/>
            <person name="Parker M.S."/>
            <person name="Palenik B."/>
            <person name="Pazour G.J."/>
            <person name="Richardson P.M."/>
            <person name="Rynearson T.A."/>
            <person name="Saito M.A."/>
            <person name="Schwartz D.C."/>
            <person name="Thamatrakoln K."/>
            <person name="Valentin K."/>
            <person name="Vardi A."/>
            <person name="Wilkerson F.P."/>
            <person name="Rokhsar D.S."/>
        </authorList>
    </citation>
    <scope>NUCLEOTIDE SEQUENCE [LARGE SCALE GENOMIC DNA]</scope>
    <source>
        <strain evidence="10 11">CCMP1335</strain>
    </source>
</reference>
<evidence type="ECO:0000256" key="9">
    <source>
        <dbReference type="SAM" id="Phobius"/>
    </source>
</evidence>
<evidence type="ECO:0008006" key="12">
    <source>
        <dbReference type="Google" id="ProtNLM"/>
    </source>
</evidence>
<feature type="non-terminal residue" evidence="10">
    <location>
        <position position="307"/>
    </location>
</feature>
<accession>B8BTT1</accession>
<feature type="transmembrane region" description="Helical" evidence="9">
    <location>
        <begin position="268"/>
        <end position="292"/>
    </location>
</feature>
<feature type="transmembrane region" description="Helical" evidence="9">
    <location>
        <begin position="228"/>
        <end position="248"/>
    </location>
</feature>
<dbReference type="EMBL" id="CM000639">
    <property type="protein sequence ID" value="EED95151.1"/>
    <property type="molecule type" value="Genomic_DNA"/>
</dbReference>
<dbReference type="STRING" id="35128.B8BTT1"/>
<dbReference type="KEGG" id="tps:THAPSDRAFT_261271"/>
<dbReference type="InterPro" id="IPR000462">
    <property type="entry name" value="CDP-OH_P_trans"/>
</dbReference>
<keyword evidence="7" id="KW-1208">Phospholipid metabolism</keyword>
<evidence type="ECO:0000256" key="7">
    <source>
        <dbReference type="ARBA" id="ARBA00023264"/>
    </source>
</evidence>
<dbReference type="GO" id="GO:0016020">
    <property type="term" value="C:membrane"/>
    <property type="evidence" value="ECO:0007669"/>
    <property type="project" value="UniProtKB-SubCell"/>
</dbReference>
<sequence length="307" mass="34849">MNTSPRRRRDYGEGHVVSSSFYDTTDDVVASHDTDQSIVDRTGTQNEASSSFTTTQQLQQVHQTKQSSSWPVALYLPNLFGYLRILLSFYGFNLALKQQPNKALNLWITAALLDLVDGLAARKLNQCSQFGMVLDVVADNILRSIVWFASIIELLKHNPTKTHQACVWTAIIFLEWVTMFCSQSNRGNKKDNHHIHWKDVHKRSDNLDSHGPPPLWVQAVFKNNFRTIPGVLVVYGLFVAPFGSYVWYSDNFDISRLNALLSIGVIRTLIQIAYVGRCLSALVEAWLCYDFIRGVIAKDKHKDAKED</sequence>
<keyword evidence="6 9" id="KW-0472">Membrane</keyword>
<dbReference type="PROSITE" id="PS00379">
    <property type="entry name" value="CDP_ALCOHOL_P_TRANSF"/>
    <property type="match status" value="1"/>
</dbReference>
<evidence type="ECO:0000256" key="5">
    <source>
        <dbReference type="ARBA" id="ARBA00023098"/>
    </source>
</evidence>
<evidence type="ECO:0000256" key="2">
    <source>
        <dbReference type="ARBA" id="ARBA00022679"/>
    </source>
</evidence>
<dbReference type="GO" id="GO:0008654">
    <property type="term" value="P:phospholipid biosynthetic process"/>
    <property type="evidence" value="ECO:0007669"/>
    <property type="project" value="InterPro"/>
</dbReference>
<comment type="subcellular location">
    <subcellularLocation>
        <location evidence="1">Membrane</location>
        <topology evidence="1">Multi-pass membrane protein</topology>
    </subcellularLocation>
</comment>
<evidence type="ECO:0000256" key="1">
    <source>
        <dbReference type="ARBA" id="ARBA00004141"/>
    </source>
</evidence>
<evidence type="ECO:0000256" key="3">
    <source>
        <dbReference type="ARBA" id="ARBA00022692"/>
    </source>
</evidence>
<dbReference type="eggNOG" id="ENOG502S9DD">
    <property type="taxonomic scope" value="Eukaryota"/>
</dbReference>
<evidence type="ECO:0000313" key="11">
    <source>
        <dbReference type="Proteomes" id="UP000001449"/>
    </source>
</evidence>
<organism evidence="10 11">
    <name type="scientific">Thalassiosira pseudonana</name>
    <name type="common">Marine diatom</name>
    <name type="synonym">Cyclotella nana</name>
    <dbReference type="NCBI Taxonomy" id="35128"/>
    <lineage>
        <taxon>Eukaryota</taxon>
        <taxon>Sar</taxon>
        <taxon>Stramenopiles</taxon>
        <taxon>Ochrophyta</taxon>
        <taxon>Bacillariophyta</taxon>
        <taxon>Coscinodiscophyceae</taxon>
        <taxon>Thalassiosirophycidae</taxon>
        <taxon>Thalassiosirales</taxon>
        <taxon>Thalassiosiraceae</taxon>
        <taxon>Thalassiosira</taxon>
    </lineage>
</organism>
<keyword evidence="3 9" id="KW-0812">Transmembrane</keyword>
<dbReference type="Proteomes" id="UP000001449">
    <property type="component" value="Chromosome 2"/>
</dbReference>
<dbReference type="GO" id="GO:0016780">
    <property type="term" value="F:phosphotransferase activity, for other substituted phosphate groups"/>
    <property type="evidence" value="ECO:0007669"/>
    <property type="project" value="InterPro"/>
</dbReference>
<name>B8BTT1_THAPS</name>
<dbReference type="InterPro" id="IPR043130">
    <property type="entry name" value="CDP-OH_PTrfase_TM_dom"/>
</dbReference>
<dbReference type="GeneID" id="7446473"/>
<dbReference type="Gene3D" id="1.20.120.1760">
    <property type="match status" value="1"/>
</dbReference>
<keyword evidence="2 8" id="KW-0808">Transferase</keyword>
<dbReference type="PaxDb" id="35128-Thaps261271"/>
<keyword evidence="11" id="KW-1185">Reference proteome</keyword>
<keyword evidence="5" id="KW-0443">Lipid metabolism</keyword>
<dbReference type="RefSeq" id="XP_002287708.1">
    <property type="nucleotide sequence ID" value="XM_002287672.1"/>
</dbReference>
<dbReference type="InParanoid" id="B8BTT1"/>
<keyword evidence="4 9" id="KW-1133">Transmembrane helix</keyword>
<evidence type="ECO:0000256" key="8">
    <source>
        <dbReference type="RuleBase" id="RU003750"/>
    </source>
</evidence>